<proteinExistence type="predicted"/>
<dbReference type="GO" id="GO:0005737">
    <property type="term" value="C:cytoplasm"/>
    <property type="evidence" value="ECO:0007669"/>
    <property type="project" value="TreeGrafter"/>
</dbReference>
<feature type="domain" description="DRBM" evidence="3">
    <location>
        <begin position="169"/>
        <end position="237"/>
    </location>
</feature>
<dbReference type="AlphaFoldDB" id="A0A915K170"/>
<name>A0A915K170_ROMCU</name>
<evidence type="ECO:0000256" key="2">
    <source>
        <dbReference type="PROSITE-ProRule" id="PRU00266"/>
    </source>
</evidence>
<dbReference type="Proteomes" id="UP000887565">
    <property type="component" value="Unplaced"/>
</dbReference>
<keyword evidence="1 2" id="KW-0694">RNA-binding</keyword>
<dbReference type="GO" id="GO:0005634">
    <property type="term" value="C:nucleus"/>
    <property type="evidence" value="ECO:0007669"/>
    <property type="project" value="TreeGrafter"/>
</dbReference>
<sequence>MSGFQDPSSCDFNEYLKKLDQNEENANDENKALSKKMPVSYLQELCGRKKIIPIYEMRASEGQVHEPTYVFSVTIEDLTGMGRGRNKKTAKHYAALDALHRVIESGRYTEWFGSETPEEAYELLRESLIDLDSLPGGLNEMTAAAAVAVEQVGVAAEDGGLDNESSAGNPIGKLSETCSRRSWPQPDYVQVSETGMPHEKTFVVRIDLGRFSKEGTAKSKKVAKRLAAEAMLKFLNEMPLESRDEDLAIEKEVNAENDEEIAIVAPDASLIDLEKPPADDIHVIDGKIKFNMNGFGGSVIVNEDISINKNDTKCEETGSEKREEKAECIQKLEKIALDKSGIQHKLLLLELMEHAGRKVPVFQHLQRKSREGKFQCLLDLDDKNSFFGYGDSKDEAECTAAADALDLLRQQLCNIFI</sequence>
<dbReference type="GO" id="GO:0070920">
    <property type="term" value="P:regulation of regulatory ncRNA processing"/>
    <property type="evidence" value="ECO:0007669"/>
    <property type="project" value="TreeGrafter"/>
</dbReference>
<dbReference type="PANTHER" id="PTHR46205">
    <property type="entry name" value="LOQUACIOUS, ISOFORM B"/>
    <property type="match status" value="1"/>
</dbReference>
<evidence type="ECO:0000256" key="1">
    <source>
        <dbReference type="ARBA" id="ARBA00022884"/>
    </source>
</evidence>
<dbReference type="PROSITE" id="PS50137">
    <property type="entry name" value="DS_RBD"/>
    <property type="match status" value="3"/>
</dbReference>
<organism evidence="4 5">
    <name type="scientific">Romanomermis culicivorax</name>
    <name type="common">Nematode worm</name>
    <dbReference type="NCBI Taxonomy" id="13658"/>
    <lineage>
        <taxon>Eukaryota</taxon>
        <taxon>Metazoa</taxon>
        <taxon>Ecdysozoa</taxon>
        <taxon>Nematoda</taxon>
        <taxon>Enoplea</taxon>
        <taxon>Dorylaimia</taxon>
        <taxon>Mermithida</taxon>
        <taxon>Mermithoidea</taxon>
        <taxon>Mermithidae</taxon>
        <taxon>Romanomermis</taxon>
    </lineage>
</organism>
<dbReference type="Gene3D" id="3.30.160.20">
    <property type="match status" value="3"/>
</dbReference>
<dbReference type="Pfam" id="PF00035">
    <property type="entry name" value="dsrm"/>
    <property type="match status" value="2"/>
</dbReference>
<dbReference type="GO" id="GO:0035197">
    <property type="term" value="F:siRNA binding"/>
    <property type="evidence" value="ECO:0007669"/>
    <property type="project" value="TreeGrafter"/>
</dbReference>
<accession>A0A915K170</accession>
<dbReference type="FunFam" id="3.30.160.20:FF:000007">
    <property type="entry name" value="Double-stranded RNA-binding protein Staufen homolog 1"/>
    <property type="match status" value="1"/>
</dbReference>
<keyword evidence="4" id="KW-1185">Reference proteome</keyword>
<protein>
    <submittedName>
        <fullName evidence="5">DRBM domain-containing protein</fullName>
    </submittedName>
</protein>
<dbReference type="InterPro" id="IPR014720">
    <property type="entry name" value="dsRBD_dom"/>
</dbReference>
<feature type="domain" description="DRBM" evidence="3">
    <location>
        <begin position="37"/>
        <end position="104"/>
    </location>
</feature>
<feature type="domain" description="DRBM" evidence="3">
    <location>
        <begin position="343"/>
        <end position="410"/>
    </location>
</feature>
<dbReference type="PANTHER" id="PTHR46205:SF3">
    <property type="entry name" value="LOQUACIOUS, ISOFORM B"/>
    <property type="match status" value="1"/>
</dbReference>
<evidence type="ECO:0000313" key="4">
    <source>
        <dbReference type="Proteomes" id="UP000887565"/>
    </source>
</evidence>
<dbReference type="GO" id="GO:0070578">
    <property type="term" value="C:RISC-loading complex"/>
    <property type="evidence" value="ECO:0007669"/>
    <property type="project" value="TreeGrafter"/>
</dbReference>
<dbReference type="WBParaSite" id="nRc.2.0.1.t32547-RA">
    <property type="protein sequence ID" value="nRc.2.0.1.t32547-RA"/>
    <property type="gene ID" value="nRc.2.0.1.g32547"/>
</dbReference>
<evidence type="ECO:0000313" key="5">
    <source>
        <dbReference type="WBParaSite" id="nRc.2.0.1.t32547-RA"/>
    </source>
</evidence>
<dbReference type="SMART" id="SM00358">
    <property type="entry name" value="DSRM"/>
    <property type="match status" value="3"/>
</dbReference>
<dbReference type="InterPro" id="IPR051247">
    <property type="entry name" value="RLC_Component"/>
</dbReference>
<dbReference type="SUPFAM" id="SSF54768">
    <property type="entry name" value="dsRNA-binding domain-like"/>
    <property type="match status" value="3"/>
</dbReference>
<dbReference type="GO" id="GO:0030422">
    <property type="term" value="P:siRNA processing"/>
    <property type="evidence" value="ECO:0007669"/>
    <property type="project" value="TreeGrafter"/>
</dbReference>
<dbReference type="CDD" id="cd19862">
    <property type="entry name" value="DSRM_PRKRA-like_rpt1"/>
    <property type="match status" value="1"/>
</dbReference>
<dbReference type="GO" id="GO:0003725">
    <property type="term" value="F:double-stranded RNA binding"/>
    <property type="evidence" value="ECO:0007669"/>
    <property type="project" value="TreeGrafter"/>
</dbReference>
<reference evidence="5" key="1">
    <citation type="submission" date="2022-11" db="UniProtKB">
        <authorList>
            <consortium name="WormBaseParasite"/>
        </authorList>
    </citation>
    <scope>IDENTIFICATION</scope>
</reference>
<evidence type="ECO:0000259" key="3">
    <source>
        <dbReference type="PROSITE" id="PS50137"/>
    </source>
</evidence>
<dbReference type="GO" id="GO:0016442">
    <property type="term" value="C:RISC complex"/>
    <property type="evidence" value="ECO:0007669"/>
    <property type="project" value="TreeGrafter"/>
</dbReference>